<dbReference type="SUPFAM" id="SSF81901">
    <property type="entry name" value="HCP-like"/>
    <property type="match status" value="1"/>
</dbReference>
<protein>
    <submittedName>
        <fullName evidence="1">Sel1 repeat</fullName>
    </submittedName>
</protein>
<dbReference type="Proteomes" id="UP001432180">
    <property type="component" value="Chromosome"/>
</dbReference>
<accession>A0ABZ0S865</accession>
<dbReference type="SMART" id="SM00671">
    <property type="entry name" value="SEL1"/>
    <property type="match status" value="3"/>
</dbReference>
<dbReference type="InterPro" id="IPR050767">
    <property type="entry name" value="Sel1_AlgK"/>
</dbReference>
<name>A0ABZ0S865_9GAMM</name>
<dbReference type="InterPro" id="IPR006597">
    <property type="entry name" value="Sel1-like"/>
</dbReference>
<gene>
    <name evidence="1" type="ORF">Thiowin_01284</name>
</gene>
<keyword evidence="2" id="KW-1185">Reference proteome</keyword>
<proteinExistence type="predicted"/>
<dbReference type="PANTHER" id="PTHR11102:SF147">
    <property type="entry name" value="SEL1L ADAPTOR SUBUNIT OF ERAD E3 UBIQUITIN LIGASE"/>
    <property type="match status" value="1"/>
</dbReference>
<dbReference type="EMBL" id="CP121472">
    <property type="protein sequence ID" value="WPL16331.1"/>
    <property type="molecule type" value="Genomic_DNA"/>
</dbReference>
<sequence>MITSLLNAGKPHGLSANPGLPWNSDLIKRYLDNWDWSWLSSNSALPWTEQIISDFQDEWDWTELSSNPALPWTKRFVIQYATKLDFTFLSENLGIPWSLDILRAFAEKWSPKGLMVNPRIVESPSMRSWVLEQYSKETFLIGDFFLEHAQNSRDFSYLNQLLNITQLEPKQWGKFATSQICELALSNISTSQLRALLNMTKPNSKDAGSEDWYQCAQFWENERYKTVARYHQEIYNPHYSDCVHRSYLRPAKLGHREAQYKLAEHYLRKGGFKTLPIIREIASISTDPNYLRHAIEWHREAAKQGHPEAQAFLWKSFYFGKDVRQDKIEALTWLGKLAEKELQNKEMEESLGYFNFQLGAHFYLEKNFDTACEWIQQASDLGYVDGIVLLGKMHLEGKGVEKNNIRGLDLLHCAAKHDHYIALRCLGVLYESIYSHLNMTAEAREVWRKLLRRRPEKFYIPRDQLSLEYILQQDSTFSGAFLNFEFH</sequence>
<dbReference type="Gene3D" id="1.25.40.10">
    <property type="entry name" value="Tetratricopeptide repeat domain"/>
    <property type="match status" value="1"/>
</dbReference>
<dbReference type="PANTHER" id="PTHR11102">
    <property type="entry name" value="SEL-1-LIKE PROTEIN"/>
    <property type="match status" value="1"/>
</dbReference>
<dbReference type="InterPro" id="IPR011990">
    <property type="entry name" value="TPR-like_helical_dom_sf"/>
</dbReference>
<evidence type="ECO:0000313" key="2">
    <source>
        <dbReference type="Proteomes" id="UP001432180"/>
    </source>
</evidence>
<organism evidence="1 2">
    <name type="scientific">Thiorhodovibrio winogradskyi</name>
    <dbReference type="NCBI Taxonomy" id="77007"/>
    <lineage>
        <taxon>Bacteria</taxon>
        <taxon>Pseudomonadati</taxon>
        <taxon>Pseudomonadota</taxon>
        <taxon>Gammaproteobacteria</taxon>
        <taxon>Chromatiales</taxon>
        <taxon>Chromatiaceae</taxon>
        <taxon>Thiorhodovibrio</taxon>
    </lineage>
</organism>
<evidence type="ECO:0000313" key="1">
    <source>
        <dbReference type="EMBL" id="WPL16331.1"/>
    </source>
</evidence>
<dbReference type="RefSeq" id="WP_328986874.1">
    <property type="nucleotide sequence ID" value="NZ_CP121472.1"/>
</dbReference>
<dbReference type="Pfam" id="PF08238">
    <property type="entry name" value="Sel1"/>
    <property type="match status" value="5"/>
</dbReference>
<reference evidence="1 2" key="1">
    <citation type="journal article" date="2023" name="Microorganisms">
        <title>Thiorhodovibrio frisius and Trv. litoralis spp. nov., Two Novel Members from a Clade of Fastidious Purple Sulfur Bacteria That Exhibit Unique Red-Shifted Light-Harvesting Capabilities.</title>
        <authorList>
            <person name="Methner A."/>
            <person name="Kuzyk S.B."/>
            <person name="Petersen J."/>
            <person name="Bauer S."/>
            <person name="Brinkmann H."/>
            <person name="Sichau K."/>
            <person name="Wanner G."/>
            <person name="Wolf J."/>
            <person name="Neumann-Schaal M."/>
            <person name="Henke P."/>
            <person name="Tank M."/>
            <person name="Sproer C."/>
            <person name="Bunk B."/>
            <person name="Overmann J."/>
        </authorList>
    </citation>
    <scope>NUCLEOTIDE SEQUENCE [LARGE SCALE GENOMIC DNA]</scope>
    <source>
        <strain evidence="1 2">DSM 6702</strain>
    </source>
</reference>